<evidence type="ECO:0000256" key="1">
    <source>
        <dbReference type="SAM" id="MobiDB-lite"/>
    </source>
</evidence>
<dbReference type="Gramene" id="Zm00001eb128920_T001">
    <property type="protein sequence ID" value="Zm00001eb128920_P001"/>
    <property type="gene ID" value="Zm00001eb128920"/>
</dbReference>
<gene>
    <name evidence="2" type="primary">LOC100275640</name>
</gene>
<dbReference type="EnsemblPlants" id="Zm00001eb128920_T001">
    <property type="protein sequence ID" value="Zm00001eb128920_P001"/>
    <property type="gene ID" value="Zm00001eb128920"/>
</dbReference>
<organism evidence="2 3">
    <name type="scientific">Zea mays</name>
    <name type="common">Maize</name>
    <dbReference type="NCBI Taxonomy" id="4577"/>
    <lineage>
        <taxon>Eukaryota</taxon>
        <taxon>Viridiplantae</taxon>
        <taxon>Streptophyta</taxon>
        <taxon>Embryophyta</taxon>
        <taxon>Tracheophyta</taxon>
        <taxon>Spermatophyta</taxon>
        <taxon>Magnoliopsida</taxon>
        <taxon>Liliopsida</taxon>
        <taxon>Poales</taxon>
        <taxon>Poaceae</taxon>
        <taxon>PACMAD clade</taxon>
        <taxon>Panicoideae</taxon>
        <taxon>Andropogonodae</taxon>
        <taxon>Andropogoneae</taxon>
        <taxon>Tripsacinae</taxon>
        <taxon>Zea</taxon>
    </lineage>
</organism>
<feature type="region of interest" description="Disordered" evidence="1">
    <location>
        <begin position="76"/>
        <end position="112"/>
    </location>
</feature>
<feature type="compositionally biased region" description="Low complexity" evidence="1">
    <location>
        <begin position="84"/>
        <end position="96"/>
    </location>
</feature>
<reference evidence="2" key="3">
    <citation type="submission" date="2021-05" db="UniProtKB">
        <authorList>
            <consortium name="EnsemblPlants"/>
        </authorList>
    </citation>
    <scope>IDENTIFICATION</scope>
    <source>
        <strain evidence="2">cv. B73</strain>
    </source>
</reference>
<reference evidence="3" key="1">
    <citation type="submission" date="2015-12" db="EMBL/GenBank/DDBJ databases">
        <title>Update maize B73 reference genome by single molecule sequencing technologies.</title>
        <authorList>
            <consortium name="Maize Genome Sequencing Project"/>
            <person name="Ware D."/>
        </authorList>
    </citation>
    <scope>NUCLEOTIDE SEQUENCE [LARGE SCALE GENOMIC DNA]</scope>
    <source>
        <strain evidence="3">cv. B73</strain>
    </source>
</reference>
<keyword evidence="3" id="KW-1185">Reference proteome</keyword>
<dbReference type="Proteomes" id="UP000007305">
    <property type="component" value="Chromosome 3"/>
</dbReference>
<dbReference type="InParanoid" id="A0A804N260"/>
<name>A0A804N260_MAIZE</name>
<sequence>RELTKAAARISSVASNSNLSCSLQEKKRERERASEGERSIIVKQILTSELASDPYIYTHVAHCCAQLQRAHGDDKEACVRPRHPASAGRPLLPAPRLRGRQPEGSAAEGASRHLRRWWTWTGGVADDDDGGGGGCCRAGS</sequence>
<accession>A0A804N260</accession>
<reference evidence="2" key="2">
    <citation type="submission" date="2019-07" db="EMBL/GenBank/DDBJ databases">
        <authorList>
            <person name="Seetharam A."/>
            <person name="Woodhouse M."/>
            <person name="Cannon E."/>
        </authorList>
    </citation>
    <scope>NUCLEOTIDE SEQUENCE [LARGE SCALE GENOMIC DNA]</scope>
    <source>
        <strain evidence="2">cv. B73</strain>
    </source>
</reference>
<proteinExistence type="predicted"/>
<evidence type="ECO:0000313" key="2">
    <source>
        <dbReference type="EnsemblPlants" id="Zm00001eb128920_P001"/>
    </source>
</evidence>
<dbReference type="AlphaFoldDB" id="A0A804N260"/>
<protein>
    <submittedName>
        <fullName evidence="2">Uncharacterized protein</fullName>
    </submittedName>
</protein>
<evidence type="ECO:0000313" key="3">
    <source>
        <dbReference type="Proteomes" id="UP000007305"/>
    </source>
</evidence>